<keyword evidence="3" id="KW-1185">Reference proteome</keyword>
<organism evidence="2 3">
    <name type="scientific">Heterodermia speciosa</name>
    <dbReference type="NCBI Taxonomy" id="116794"/>
    <lineage>
        <taxon>Eukaryota</taxon>
        <taxon>Fungi</taxon>
        <taxon>Dikarya</taxon>
        <taxon>Ascomycota</taxon>
        <taxon>Pezizomycotina</taxon>
        <taxon>Lecanoromycetes</taxon>
        <taxon>OSLEUM clade</taxon>
        <taxon>Lecanoromycetidae</taxon>
        <taxon>Caliciales</taxon>
        <taxon>Physciaceae</taxon>
        <taxon>Heterodermia</taxon>
    </lineage>
</organism>
<feature type="region of interest" description="Disordered" evidence="1">
    <location>
        <begin position="48"/>
        <end position="73"/>
    </location>
</feature>
<feature type="compositionally biased region" description="Polar residues" evidence="1">
    <location>
        <begin position="50"/>
        <end position="71"/>
    </location>
</feature>
<evidence type="ECO:0000313" key="2">
    <source>
        <dbReference type="EMBL" id="CAF9903045.1"/>
    </source>
</evidence>
<dbReference type="Proteomes" id="UP000664521">
    <property type="component" value="Unassembled WGS sequence"/>
</dbReference>
<feature type="region of interest" description="Disordered" evidence="1">
    <location>
        <begin position="269"/>
        <end position="410"/>
    </location>
</feature>
<feature type="compositionally biased region" description="Basic and acidic residues" evidence="1">
    <location>
        <begin position="530"/>
        <end position="546"/>
    </location>
</feature>
<feature type="compositionally biased region" description="Low complexity" evidence="1">
    <location>
        <begin position="478"/>
        <end position="492"/>
    </location>
</feature>
<accession>A0A8H3ECD9</accession>
<feature type="compositionally biased region" description="Polar residues" evidence="1">
    <location>
        <begin position="510"/>
        <end position="522"/>
    </location>
</feature>
<feature type="compositionally biased region" description="Polar residues" evidence="1">
    <location>
        <begin position="270"/>
        <end position="283"/>
    </location>
</feature>
<dbReference type="AlphaFoldDB" id="A0A8H3ECD9"/>
<comment type="caution">
    <text evidence="2">The sequence shown here is derived from an EMBL/GenBank/DDBJ whole genome shotgun (WGS) entry which is preliminary data.</text>
</comment>
<name>A0A8H3ECD9_9LECA</name>
<dbReference type="EMBL" id="CAJPDS010000001">
    <property type="protein sequence ID" value="CAF9903045.1"/>
    <property type="molecule type" value="Genomic_DNA"/>
</dbReference>
<reference evidence="2" key="1">
    <citation type="submission" date="2021-03" db="EMBL/GenBank/DDBJ databases">
        <authorList>
            <person name="Tagirdzhanova G."/>
        </authorList>
    </citation>
    <scope>NUCLEOTIDE SEQUENCE</scope>
</reference>
<protein>
    <submittedName>
        <fullName evidence="2">Uncharacterized protein</fullName>
    </submittedName>
</protein>
<evidence type="ECO:0000256" key="1">
    <source>
        <dbReference type="SAM" id="MobiDB-lite"/>
    </source>
</evidence>
<feature type="compositionally biased region" description="Basic and acidic residues" evidence="1">
    <location>
        <begin position="496"/>
        <end position="509"/>
    </location>
</feature>
<feature type="region of interest" description="Disordered" evidence="1">
    <location>
        <begin position="438"/>
        <end position="563"/>
    </location>
</feature>
<evidence type="ECO:0000313" key="3">
    <source>
        <dbReference type="Proteomes" id="UP000664521"/>
    </source>
</evidence>
<sequence>MSLNAGGLAQMTYQPHNSFNSMAGHGLGVPNSGFASRGKGSHIKRLSVAPPTSISTIDETQQANPNPTPRTSRSHLLAGLRTAPRSPGPVPNTAPLSQLQQTSGASFIGAGGKENDLARGVPHTAVGAQFGKHPQAQYGINASGQMYSLPDQILAPPALHMENEEGSGMDPGVYAELVATNQYLAQQQMRLQQQLMEVTAAAQQFQGMNLNQQQQFAQSHMTIGNGYYYNQQLQQGLQPTVQAVPGQPGLYTVYNPMTGQSGLVMDPAHQQEQQVPQTSFSNHELSHSPPPLTPTFRAQVSPPPDSSNPFTVKRNDSPPRANKSPPRLTASPPQEVDPLPPPSVNAFRRSHKKASSFAAGFGQLSNETPKTGIPKSAGFPTTPMTGTFGPGQARAGEHPIRQPRGPPSLEELVAKPTSKFEGSKNFVTRQRRRAVNNLVRAGLERRGASRGSGSIDSLGTPASEPDLNFSIPSDNDSDSVGSRSGSSMSIHGAIGSERKLKERSRERGSTDSYTANSVSSEDGTIGGKLMEIKSDHPDSPGEDKRNTPLLVLTSAEKRKSNIF</sequence>
<dbReference type="OrthoDB" id="4092340at2759"/>
<proteinExistence type="predicted"/>
<gene>
    <name evidence="2" type="ORF">HETSPECPRED_000098</name>
</gene>
<feature type="compositionally biased region" description="Low complexity" evidence="1">
    <location>
        <begin position="378"/>
        <end position="391"/>
    </location>
</feature>